<evidence type="ECO:0000256" key="1">
    <source>
        <dbReference type="SAM" id="MobiDB-lite"/>
    </source>
</evidence>
<feature type="non-terminal residue" evidence="2">
    <location>
        <position position="1"/>
    </location>
</feature>
<name>A0A6J4QFD2_9ACTN</name>
<organism evidence="2">
    <name type="scientific">uncultured Rubrobacteraceae bacterium</name>
    <dbReference type="NCBI Taxonomy" id="349277"/>
    <lineage>
        <taxon>Bacteria</taxon>
        <taxon>Bacillati</taxon>
        <taxon>Actinomycetota</taxon>
        <taxon>Rubrobacteria</taxon>
        <taxon>Rubrobacterales</taxon>
        <taxon>Rubrobacteraceae</taxon>
        <taxon>environmental samples</taxon>
    </lineage>
</organism>
<feature type="compositionally biased region" description="Basic residues" evidence="1">
    <location>
        <begin position="108"/>
        <end position="117"/>
    </location>
</feature>
<evidence type="ECO:0000313" key="2">
    <source>
        <dbReference type="EMBL" id="CAA9436243.1"/>
    </source>
</evidence>
<dbReference type="EMBL" id="CADCUV010000179">
    <property type="protein sequence ID" value="CAA9436243.1"/>
    <property type="molecule type" value="Genomic_DNA"/>
</dbReference>
<accession>A0A6J4QFD2</accession>
<gene>
    <name evidence="2" type="ORF">AVDCRST_MAG22-3694</name>
</gene>
<proteinExistence type="predicted"/>
<feature type="non-terminal residue" evidence="2">
    <location>
        <position position="144"/>
    </location>
</feature>
<sequence>VSERLARRGRYRPGHLIPAVHKVYRPLRAGVAAVRHPGIYLGVRGRDHDLARLQHHSVDHDQQPRGQPGGVLPYRRLRGPAGRGDHEGPGAPHSVPHSVRGGAPAGPRRVRRRDGRDRLRVRRRFRLRHRRGHPLRAAVRPRDV</sequence>
<reference evidence="2" key="1">
    <citation type="submission" date="2020-02" db="EMBL/GenBank/DDBJ databases">
        <authorList>
            <person name="Meier V. D."/>
        </authorList>
    </citation>
    <scope>NUCLEOTIDE SEQUENCE</scope>
    <source>
        <strain evidence="2">AVDCRST_MAG22</strain>
    </source>
</reference>
<protein>
    <submittedName>
        <fullName evidence="2">Putative membrane protein</fullName>
    </submittedName>
</protein>
<feature type="region of interest" description="Disordered" evidence="1">
    <location>
        <begin position="55"/>
        <end position="117"/>
    </location>
</feature>
<dbReference type="AlphaFoldDB" id="A0A6J4QFD2"/>